<accession>A0ABT6TJ76</accession>
<keyword evidence="5" id="KW-1185">Reference proteome</keyword>
<evidence type="ECO:0000313" key="4">
    <source>
        <dbReference type="EMBL" id="MDI4646888.1"/>
    </source>
</evidence>
<evidence type="ECO:0000256" key="3">
    <source>
        <dbReference type="PROSITE-ProRule" id="PRU00679"/>
    </source>
</evidence>
<dbReference type="PROSITE" id="PS51347">
    <property type="entry name" value="PHOSPHOTRIESTERASE_2"/>
    <property type="match status" value="1"/>
</dbReference>
<dbReference type="PANTHER" id="PTHR10819">
    <property type="entry name" value="PHOSPHOTRIESTERASE-RELATED"/>
    <property type="match status" value="1"/>
</dbReference>
<comment type="caution">
    <text evidence="4">The sequence shown here is derived from an EMBL/GenBank/DDBJ whole genome shotgun (WGS) entry which is preliminary data.</text>
</comment>
<gene>
    <name evidence="4" type="ORF">KB449_18075</name>
</gene>
<organism evidence="4 5">
    <name type="scientific">Cohnella hashimotonis</name>
    <dbReference type="NCBI Taxonomy" id="2826895"/>
    <lineage>
        <taxon>Bacteria</taxon>
        <taxon>Bacillati</taxon>
        <taxon>Bacillota</taxon>
        <taxon>Bacilli</taxon>
        <taxon>Bacillales</taxon>
        <taxon>Paenibacillaceae</taxon>
        <taxon>Cohnella</taxon>
    </lineage>
</organism>
<dbReference type="RefSeq" id="WP_282909699.1">
    <property type="nucleotide sequence ID" value="NZ_JAGRPV010000001.1"/>
</dbReference>
<dbReference type="Gene3D" id="3.20.20.140">
    <property type="entry name" value="Metal-dependent hydrolases"/>
    <property type="match status" value="1"/>
</dbReference>
<evidence type="ECO:0000256" key="1">
    <source>
        <dbReference type="ARBA" id="ARBA00022723"/>
    </source>
</evidence>
<dbReference type="Proteomes" id="UP001161691">
    <property type="component" value="Unassembled WGS sequence"/>
</dbReference>
<reference evidence="4" key="1">
    <citation type="submission" date="2023-04" db="EMBL/GenBank/DDBJ databases">
        <title>Comparative genomic analysis of Cohnella hashimotonis sp. nov., isolated from the International Space Station.</title>
        <authorList>
            <person name="Venkateswaran K."/>
            <person name="Simpson A."/>
        </authorList>
    </citation>
    <scope>NUCLEOTIDE SEQUENCE</scope>
    <source>
        <strain evidence="4">F6_2S_P_1</strain>
    </source>
</reference>
<dbReference type="Pfam" id="PF02126">
    <property type="entry name" value="PTE"/>
    <property type="match status" value="1"/>
</dbReference>
<proteinExistence type="inferred from homology"/>
<protein>
    <recommendedName>
        <fullName evidence="6">Phosphotriesterase-related protein</fullName>
    </recommendedName>
</protein>
<keyword evidence="1" id="KW-0479">Metal-binding</keyword>
<dbReference type="EMBL" id="JAGRPV010000001">
    <property type="protein sequence ID" value="MDI4646888.1"/>
    <property type="molecule type" value="Genomic_DNA"/>
</dbReference>
<comment type="similarity">
    <text evidence="3">Belongs to the metallo-dependent hydrolases superfamily. Phosphotriesterase family.</text>
</comment>
<dbReference type="InterPro" id="IPR032466">
    <property type="entry name" value="Metal_Hydrolase"/>
</dbReference>
<dbReference type="PIRSF" id="PIRSF016839">
    <property type="entry name" value="PhP"/>
    <property type="match status" value="1"/>
</dbReference>
<dbReference type="SUPFAM" id="SSF51556">
    <property type="entry name" value="Metallo-dependent hydrolases"/>
    <property type="match status" value="1"/>
</dbReference>
<sequence>MAIMTVTGRVSADSLGWVLPHEHAFIDLRPLVPEPSLISAKALLREKVNLANSGRLRRNPYAVLDNAVLDEAAVARDELLAFKRAGGGTFVDLTLRDIGRDPLLLAGLSREVGIHIVAGCGYYIRATHPPDMDDKTVEEIAAELLGDIREGMEGTSVRAGVIGEIGTSEIIYPNERKTLIASALVQKETGLGLHVHTDLYETNGYEVIDILTGHGADAGKICINHIDVDIRMDYLRGLLERGVYVEFDNFGKEFYADKRDRSVLRGRFARDIERVEAIRTLIEWGYLKQILVSNDICLKNGLHRYGGWGYDHMLTNIVPMMEDAGIETWQIETLMRGNPAVFMDDGKPL</sequence>
<comment type="caution">
    <text evidence="3">Lacks conserved residue(s) required for the propagation of feature annotation.</text>
</comment>
<dbReference type="PANTHER" id="PTHR10819:SF3">
    <property type="entry name" value="PHOSPHOTRIESTERASE-RELATED PROTEIN"/>
    <property type="match status" value="1"/>
</dbReference>
<keyword evidence="2" id="KW-0378">Hydrolase</keyword>
<evidence type="ECO:0000313" key="5">
    <source>
        <dbReference type="Proteomes" id="UP001161691"/>
    </source>
</evidence>
<evidence type="ECO:0000256" key="2">
    <source>
        <dbReference type="ARBA" id="ARBA00022801"/>
    </source>
</evidence>
<name>A0ABT6TJ76_9BACL</name>
<dbReference type="InterPro" id="IPR001559">
    <property type="entry name" value="Phosphotriesterase"/>
</dbReference>
<evidence type="ECO:0008006" key="6">
    <source>
        <dbReference type="Google" id="ProtNLM"/>
    </source>
</evidence>